<dbReference type="AlphaFoldDB" id="A0A481YKA7"/>
<feature type="transmembrane region" description="Helical" evidence="18">
    <location>
        <begin position="85"/>
        <end position="105"/>
    </location>
</feature>
<evidence type="ECO:0000256" key="4">
    <source>
        <dbReference type="ARBA" id="ARBA00021008"/>
    </source>
</evidence>
<evidence type="ECO:0000256" key="17">
    <source>
        <dbReference type="ARBA" id="ARBA00049551"/>
    </source>
</evidence>
<evidence type="ECO:0000256" key="18">
    <source>
        <dbReference type="SAM" id="Phobius"/>
    </source>
</evidence>
<dbReference type="EMBL" id="MK347426">
    <property type="protein sequence ID" value="QBK83685.1"/>
    <property type="molecule type" value="Genomic_DNA"/>
</dbReference>
<keyword evidence="10" id="KW-0249">Electron transport</keyword>
<keyword evidence="14 20" id="KW-0496">Mitochondrion</keyword>
<accession>A0A481YKA7</accession>
<feature type="transmembrane region" description="Helical" evidence="18">
    <location>
        <begin position="173"/>
        <end position="193"/>
    </location>
</feature>
<keyword evidence="7 18" id="KW-0812">Transmembrane</keyword>
<evidence type="ECO:0000256" key="16">
    <source>
        <dbReference type="ARBA" id="ARBA00031028"/>
    </source>
</evidence>
<feature type="transmembrane region" description="Helical" evidence="18">
    <location>
        <begin position="56"/>
        <end position="79"/>
    </location>
</feature>
<evidence type="ECO:0000256" key="5">
    <source>
        <dbReference type="ARBA" id="ARBA00022448"/>
    </source>
</evidence>
<protein>
    <recommendedName>
        <fullName evidence="4">NADH-ubiquinone oxidoreductase chain 2</fullName>
        <ecNumber evidence="3">7.1.1.2</ecNumber>
    </recommendedName>
    <alternativeName>
        <fullName evidence="16">NADH dehydrogenase subunit 2</fullName>
    </alternativeName>
</protein>
<name>A0A481YKA7_HELPO</name>
<feature type="transmembrane region" description="Helical" evidence="18">
    <location>
        <begin position="199"/>
        <end position="225"/>
    </location>
</feature>
<evidence type="ECO:0000256" key="1">
    <source>
        <dbReference type="ARBA" id="ARBA00004448"/>
    </source>
</evidence>
<evidence type="ECO:0000256" key="13">
    <source>
        <dbReference type="ARBA" id="ARBA00023075"/>
    </source>
</evidence>
<comment type="catalytic activity">
    <reaction evidence="17">
        <text>a ubiquinone + NADH + 5 H(+)(in) = a ubiquinol + NAD(+) + 4 H(+)(out)</text>
        <dbReference type="Rhea" id="RHEA:29091"/>
        <dbReference type="Rhea" id="RHEA-COMP:9565"/>
        <dbReference type="Rhea" id="RHEA-COMP:9566"/>
        <dbReference type="ChEBI" id="CHEBI:15378"/>
        <dbReference type="ChEBI" id="CHEBI:16389"/>
        <dbReference type="ChEBI" id="CHEBI:17976"/>
        <dbReference type="ChEBI" id="CHEBI:57540"/>
        <dbReference type="ChEBI" id="CHEBI:57945"/>
        <dbReference type="EC" id="7.1.1.2"/>
    </reaction>
</comment>
<evidence type="ECO:0000313" key="20">
    <source>
        <dbReference type="EMBL" id="QBK83685.1"/>
    </source>
</evidence>
<comment type="similarity">
    <text evidence="2">Belongs to the complex I subunit 2 family.</text>
</comment>
<keyword evidence="6" id="KW-0679">Respiratory chain</keyword>
<evidence type="ECO:0000256" key="2">
    <source>
        <dbReference type="ARBA" id="ARBA00007012"/>
    </source>
</evidence>
<evidence type="ECO:0000256" key="6">
    <source>
        <dbReference type="ARBA" id="ARBA00022660"/>
    </source>
</evidence>
<evidence type="ECO:0000256" key="15">
    <source>
        <dbReference type="ARBA" id="ARBA00023136"/>
    </source>
</evidence>
<dbReference type="InterPro" id="IPR050175">
    <property type="entry name" value="Complex_I_Subunit_2"/>
</dbReference>
<dbReference type="InterPro" id="IPR001750">
    <property type="entry name" value="ND/Mrp_TM"/>
</dbReference>
<organism evidence="20">
    <name type="scientific">Helix pomatia</name>
    <name type="common">Roman snail</name>
    <name type="synonym">Edible snail</name>
    <dbReference type="NCBI Taxonomy" id="6536"/>
    <lineage>
        <taxon>Eukaryota</taxon>
        <taxon>Metazoa</taxon>
        <taxon>Spiralia</taxon>
        <taxon>Lophotrochozoa</taxon>
        <taxon>Mollusca</taxon>
        <taxon>Gastropoda</taxon>
        <taxon>Heterobranchia</taxon>
        <taxon>Euthyneura</taxon>
        <taxon>Panpulmonata</taxon>
        <taxon>Eupulmonata</taxon>
        <taxon>Stylommatophora</taxon>
        <taxon>Helicina</taxon>
        <taxon>Helicoidea</taxon>
        <taxon>Helicidae</taxon>
        <taxon>Helix</taxon>
    </lineage>
</organism>
<keyword evidence="15 18" id="KW-0472">Membrane</keyword>
<evidence type="ECO:0000256" key="9">
    <source>
        <dbReference type="ARBA" id="ARBA00022967"/>
    </source>
</evidence>
<sequence>MSLLLLSWILFTSILVGLSSSSFFLAICMLELAMYTFLFMSYEYKLLSLVSSCIKYFFVQSVGSIFLFLGAAGMILYVADQVTHFAMLFGLVLKLGVFPLFFWVIPVNSALSYLMIGVLSSPMKILPVAILVQYFSYYLMSNASYITIVFFCGLLSMVTGMFLGLGSKTLRNMLGASSITHTGWLFVAMPISYTWHYFFMYSLGILTFFYSLIYCFSTFGAVSLLCMGGLPPFGIFVAKLWVIMGYLYTTMSGSFLVIILLTSVVSLFYYMKYSLVYYLFYSKSLLFPWSGRVLFMANLFAGCLLLNMFF</sequence>
<keyword evidence="13" id="KW-0830">Ubiquinone</keyword>
<dbReference type="GO" id="GO:0005743">
    <property type="term" value="C:mitochondrial inner membrane"/>
    <property type="evidence" value="ECO:0007669"/>
    <property type="project" value="UniProtKB-SubCell"/>
</dbReference>
<evidence type="ECO:0000256" key="10">
    <source>
        <dbReference type="ARBA" id="ARBA00022982"/>
    </source>
</evidence>
<gene>
    <name evidence="20" type="primary">ND2</name>
</gene>
<keyword evidence="11 18" id="KW-1133">Transmembrane helix</keyword>
<dbReference type="PANTHER" id="PTHR46552">
    <property type="entry name" value="NADH-UBIQUINONE OXIDOREDUCTASE CHAIN 2"/>
    <property type="match status" value="1"/>
</dbReference>
<comment type="subcellular location">
    <subcellularLocation>
        <location evidence="1">Mitochondrion inner membrane</location>
        <topology evidence="1">Multi-pass membrane protein</topology>
    </subcellularLocation>
</comment>
<evidence type="ECO:0000256" key="8">
    <source>
        <dbReference type="ARBA" id="ARBA00022792"/>
    </source>
</evidence>
<keyword evidence="12" id="KW-0520">NAD</keyword>
<evidence type="ECO:0000256" key="7">
    <source>
        <dbReference type="ARBA" id="ARBA00022692"/>
    </source>
</evidence>
<keyword evidence="8" id="KW-0999">Mitochondrion inner membrane</keyword>
<feature type="transmembrane region" description="Helical" evidence="18">
    <location>
        <begin position="6"/>
        <end position="35"/>
    </location>
</feature>
<feature type="domain" description="NADH:quinone oxidoreductase/Mrp antiporter transmembrane" evidence="19">
    <location>
        <begin position="23"/>
        <end position="208"/>
    </location>
</feature>
<reference evidence="20" key="1">
    <citation type="journal article" date="2019" name="Zookeys">
        <title>The complete mitogenome of Helix pomatia and the basal phylogeny of Helicinae (Gastropoda, Stylommatophora, Helicidae).</title>
        <authorList>
            <person name="Korabek O."/>
            <person name="Petrusek A."/>
            <person name="Rovatsos M."/>
        </authorList>
    </citation>
    <scope>NUCLEOTIDE SEQUENCE</scope>
    <source>
        <strain evidence="20">P_488</strain>
    </source>
</reference>
<dbReference type="Pfam" id="PF00361">
    <property type="entry name" value="Proton_antipo_M"/>
    <property type="match status" value="1"/>
</dbReference>
<evidence type="ECO:0000256" key="14">
    <source>
        <dbReference type="ARBA" id="ARBA00023128"/>
    </source>
</evidence>
<dbReference type="GO" id="GO:0008137">
    <property type="term" value="F:NADH dehydrogenase (ubiquinone) activity"/>
    <property type="evidence" value="ECO:0007669"/>
    <property type="project" value="UniProtKB-EC"/>
</dbReference>
<feature type="transmembrane region" description="Helical" evidence="18">
    <location>
        <begin position="143"/>
        <end position="166"/>
    </location>
</feature>
<evidence type="ECO:0000256" key="12">
    <source>
        <dbReference type="ARBA" id="ARBA00023027"/>
    </source>
</evidence>
<feature type="transmembrane region" description="Helical" evidence="18">
    <location>
        <begin position="246"/>
        <end position="269"/>
    </location>
</feature>
<dbReference type="EC" id="7.1.1.2" evidence="3"/>
<feature type="transmembrane region" description="Helical" evidence="18">
    <location>
        <begin position="112"/>
        <end position="137"/>
    </location>
</feature>
<evidence type="ECO:0000259" key="19">
    <source>
        <dbReference type="Pfam" id="PF00361"/>
    </source>
</evidence>
<dbReference type="PANTHER" id="PTHR46552:SF1">
    <property type="entry name" value="NADH-UBIQUINONE OXIDOREDUCTASE CHAIN 2"/>
    <property type="match status" value="1"/>
</dbReference>
<keyword evidence="9" id="KW-1278">Translocase</keyword>
<keyword evidence="5" id="KW-0813">Transport</keyword>
<evidence type="ECO:0000256" key="11">
    <source>
        <dbReference type="ARBA" id="ARBA00022989"/>
    </source>
</evidence>
<geneLocation type="mitochondrion" evidence="20"/>
<dbReference type="GO" id="GO:0006120">
    <property type="term" value="P:mitochondrial electron transport, NADH to ubiquinone"/>
    <property type="evidence" value="ECO:0007669"/>
    <property type="project" value="TreeGrafter"/>
</dbReference>
<proteinExistence type="inferred from homology"/>
<evidence type="ECO:0000256" key="3">
    <source>
        <dbReference type="ARBA" id="ARBA00012944"/>
    </source>
</evidence>